<feature type="transmembrane region" description="Helical" evidence="1">
    <location>
        <begin position="68"/>
        <end position="88"/>
    </location>
</feature>
<evidence type="ECO:0000313" key="3">
    <source>
        <dbReference type="Proteomes" id="UP000278149"/>
    </source>
</evidence>
<reference evidence="2 3" key="1">
    <citation type="submission" date="2018-10" db="EMBL/GenBank/DDBJ databases">
        <title>Co-occurring genomic capacity for anaerobic methane metabolism and dissimilatory sulfite reduction discovered in the Korarchaeota.</title>
        <authorList>
            <person name="Mckay L.J."/>
            <person name="Dlakic M."/>
            <person name="Fields M.W."/>
            <person name="Delmont T.O."/>
            <person name="Eren A.M."/>
            <person name="Jay Z.J."/>
            <person name="Klingelsmith K.B."/>
            <person name="Rusch D.B."/>
            <person name="Inskeep W.P."/>
        </authorList>
    </citation>
    <scope>NUCLEOTIDE SEQUENCE [LARGE SCALE GENOMIC DNA]</scope>
    <source>
        <strain evidence="2 3">WS</strain>
    </source>
</reference>
<name>A0A429G1Q0_9CREN</name>
<dbReference type="RefSeq" id="WP_125742551.1">
    <property type="nucleotide sequence ID" value="NZ_RCOR01000042.1"/>
</dbReference>
<dbReference type="Proteomes" id="UP000278149">
    <property type="component" value="Unassembled WGS sequence"/>
</dbReference>
<protein>
    <submittedName>
        <fullName evidence="2">Uncharacterized protein</fullName>
    </submittedName>
</protein>
<gene>
    <name evidence="2" type="ORF">D9Q81_07850</name>
</gene>
<keyword evidence="1" id="KW-1133">Transmembrane helix</keyword>
<dbReference type="EMBL" id="RCOR01000042">
    <property type="protein sequence ID" value="RSN67698.1"/>
    <property type="molecule type" value="Genomic_DNA"/>
</dbReference>
<keyword evidence="1" id="KW-0812">Transmembrane</keyword>
<organism evidence="2 3">
    <name type="scientific">Candidatus Korarchaeum cryptofilum</name>
    <dbReference type="NCBI Taxonomy" id="498846"/>
    <lineage>
        <taxon>Archaea</taxon>
        <taxon>Thermoproteota</taxon>
        <taxon>Candidatus Korarchaeia</taxon>
        <taxon>Candidatus Korarchaeales</taxon>
        <taxon>Candidatus Korarchaeaceae</taxon>
        <taxon>Candidatus Korarchaeum</taxon>
    </lineage>
</organism>
<comment type="caution">
    <text evidence="2">The sequence shown here is derived from an EMBL/GenBank/DDBJ whole genome shotgun (WGS) entry which is preliminary data.</text>
</comment>
<feature type="transmembrane region" description="Helical" evidence="1">
    <location>
        <begin position="45"/>
        <end position="62"/>
    </location>
</feature>
<sequence>MQGSDLISAVKFIIEIVLKLASWFDQLFKAIIVPIMNQIGIKGDAANAITFIIELMIFVVLIEKAAGLVKWVLLALLILLVIGALYPYL</sequence>
<evidence type="ECO:0000256" key="1">
    <source>
        <dbReference type="SAM" id="Phobius"/>
    </source>
</evidence>
<evidence type="ECO:0000313" key="2">
    <source>
        <dbReference type="EMBL" id="RSN67698.1"/>
    </source>
</evidence>
<keyword evidence="1" id="KW-0472">Membrane</keyword>
<proteinExistence type="predicted"/>
<accession>A0A429G1Q0</accession>
<dbReference type="AlphaFoldDB" id="A0A429G1Q0"/>